<reference evidence="2 3" key="1">
    <citation type="submission" date="2018-07" db="EMBL/GenBank/DDBJ databases">
        <title>a novel species of Sphingomonas isolated from the rhizosphere soil of Araceae plant.</title>
        <authorList>
            <person name="Zhiyong W."/>
            <person name="Qinglan Z."/>
            <person name="Zhiwei F."/>
            <person name="Ding X."/>
            <person name="Gejiao W."/>
            <person name="Shixue Z."/>
        </authorList>
    </citation>
    <scope>NUCLEOTIDE SEQUENCE [LARGE SCALE GENOMIC DNA]</scope>
    <source>
        <strain evidence="2 3">WZY 27</strain>
    </source>
</reference>
<dbReference type="EMBL" id="QQNB01000002">
    <property type="protein sequence ID" value="RDE05452.1"/>
    <property type="molecule type" value="Genomic_DNA"/>
</dbReference>
<keyword evidence="1" id="KW-0812">Transmembrane</keyword>
<proteinExistence type="predicted"/>
<name>A0A369VWJ9_9SPHN</name>
<gene>
    <name evidence="2" type="ORF">DVW87_09400</name>
</gene>
<evidence type="ECO:0000313" key="2">
    <source>
        <dbReference type="EMBL" id="RDE05452.1"/>
    </source>
</evidence>
<dbReference type="RefSeq" id="WP_114687522.1">
    <property type="nucleotide sequence ID" value="NZ_QQNB01000002.1"/>
</dbReference>
<organism evidence="2 3">
    <name type="scientific">Sphingomonas aracearum</name>
    <dbReference type="NCBI Taxonomy" id="2283317"/>
    <lineage>
        <taxon>Bacteria</taxon>
        <taxon>Pseudomonadati</taxon>
        <taxon>Pseudomonadota</taxon>
        <taxon>Alphaproteobacteria</taxon>
        <taxon>Sphingomonadales</taxon>
        <taxon>Sphingomonadaceae</taxon>
        <taxon>Sphingomonas</taxon>
    </lineage>
</organism>
<keyword evidence="1" id="KW-1133">Transmembrane helix</keyword>
<dbReference type="OrthoDB" id="7585812at2"/>
<accession>A0A369VWJ9</accession>
<feature type="transmembrane region" description="Helical" evidence="1">
    <location>
        <begin position="12"/>
        <end position="32"/>
    </location>
</feature>
<keyword evidence="3" id="KW-1185">Reference proteome</keyword>
<comment type="caution">
    <text evidence="2">The sequence shown here is derived from an EMBL/GenBank/DDBJ whole genome shotgun (WGS) entry which is preliminary data.</text>
</comment>
<protein>
    <submittedName>
        <fullName evidence="2">Uncharacterized protein</fullName>
    </submittedName>
</protein>
<evidence type="ECO:0000256" key="1">
    <source>
        <dbReference type="SAM" id="Phobius"/>
    </source>
</evidence>
<dbReference type="Proteomes" id="UP000253918">
    <property type="component" value="Unassembled WGS sequence"/>
</dbReference>
<sequence>MPPSDDRRLSTLKSSVLMLCFGLGVLAFLVAIERPHWFEVRPATGTAAAMSAAAAPAPAKHL</sequence>
<keyword evidence="1" id="KW-0472">Membrane</keyword>
<dbReference type="AlphaFoldDB" id="A0A369VWJ9"/>
<evidence type="ECO:0000313" key="3">
    <source>
        <dbReference type="Proteomes" id="UP000253918"/>
    </source>
</evidence>